<protein>
    <submittedName>
        <fullName evidence="1">Uncharacterized protein</fullName>
    </submittedName>
</protein>
<dbReference type="RefSeq" id="WP_010654990.1">
    <property type="nucleotide sequence ID" value="NZ_UGGT01000001.1"/>
</dbReference>
<name>A0A377GE77_9GAMM</name>
<organism evidence="1 2">
    <name type="scientific">Fluoribacter dumoffii</name>
    <dbReference type="NCBI Taxonomy" id="463"/>
    <lineage>
        <taxon>Bacteria</taxon>
        <taxon>Pseudomonadati</taxon>
        <taxon>Pseudomonadota</taxon>
        <taxon>Gammaproteobacteria</taxon>
        <taxon>Legionellales</taxon>
        <taxon>Legionellaceae</taxon>
        <taxon>Fluoribacter</taxon>
    </lineage>
</organism>
<reference evidence="1 2" key="1">
    <citation type="submission" date="2018-06" db="EMBL/GenBank/DDBJ databases">
        <authorList>
            <consortium name="Pathogen Informatics"/>
            <person name="Doyle S."/>
        </authorList>
    </citation>
    <scope>NUCLEOTIDE SEQUENCE [LARGE SCALE GENOMIC DNA]</scope>
    <source>
        <strain evidence="1 2">NCTC11370</strain>
    </source>
</reference>
<dbReference type="STRING" id="1094715.GCA_000236165_02957"/>
<dbReference type="GeneID" id="93293859"/>
<gene>
    <name evidence="1" type="ORF">NCTC11370_02971</name>
</gene>
<dbReference type="AlphaFoldDB" id="A0A377GE77"/>
<dbReference type="OrthoDB" id="5652488at2"/>
<evidence type="ECO:0000313" key="2">
    <source>
        <dbReference type="Proteomes" id="UP000254554"/>
    </source>
</evidence>
<evidence type="ECO:0000313" key="1">
    <source>
        <dbReference type="EMBL" id="STO22869.1"/>
    </source>
</evidence>
<sequence length="772" mass="89221">MGYSLSSILQEKGNGEITFDVTIDNKEVTTLPEYLRVLDGVTHICDEDTHLSKAYMQKLTTGLLKKYQEYLRETQSDWYGKFNPRLYAVAKQLESFAFLTGEQEAIKAILDEFPLLKEIKCKYESYESPHNFLHQHSEEGSPSPLKFKNFDRNLLALQMMIRVLDPSYINQREEQVCGVNAFVHNIALFNPLKYVRIISELATRGECDLKEFSGKEGLLRIKVSEEVANKKSSDGSEIHDVDHVILNGIRSSENSIVRYSSAGAEFAKQLFGVTTHHEVNRWMKQAGYYHVQNIPIHEREAIKQLQLLIQDGYMVGFAGTGSLAAYILDPEQGAPASKNVVQRFMDGHFFIIRDIKFDEEKDMVDVRIMTWGEEKSASIPFDAWKKNIGLVGTAVVGQDPYMSYMFRVKARQMYDIQRSTYCSPEAYCIFVRNIIDHSPQYKEIHKLLRQVFNHENGLTWLDAAKEIQDRIEELRAREDEKVLMIPEKISIIPALPPEIKAKFDLIHEISERTKKINALEDLGIQDNIEVQRQLIPLYAQEGQWEKVRNLFAGLNKFSQTDKEIMYECLDQGCRLALSLAVAIPDDIQKMVDPNQKLAFKAKELIDALSKVTGLPKGGNFTYGLRGRLLECIRSRYQEEQREMPYLDNVILYKKDIYNLIALLNKELHIHEPSHRIMNQEKIIRFGSALVEHIEKKEQTEVIDNFPDANLKHNHSKTWKKICEFFLKVASYFDQNIINKRIEKNKNFKEDLGEIKEDIYLKYEESGMALKNG</sequence>
<dbReference type="Proteomes" id="UP000254554">
    <property type="component" value="Unassembled WGS sequence"/>
</dbReference>
<dbReference type="EMBL" id="UGGT01000001">
    <property type="protein sequence ID" value="STO22869.1"/>
    <property type="molecule type" value="Genomic_DNA"/>
</dbReference>
<keyword evidence="2" id="KW-1185">Reference proteome</keyword>
<proteinExistence type="predicted"/>
<accession>A0A377GE77</accession>